<dbReference type="KEGG" id="dph:EHF33_05765"/>
<organism evidence="1 2">
    <name type="scientific">Deinococcus psychrotolerans</name>
    <dbReference type="NCBI Taxonomy" id="2489213"/>
    <lineage>
        <taxon>Bacteria</taxon>
        <taxon>Thermotogati</taxon>
        <taxon>Deinococcota</taxon>
        <taxon>Deinococci</taxon>
        <taxon>Deinococcales</taxon>
        <taxon>Deinococcaceae</taxon>
        <taxon>Deinococcus</taxon>
    </lineage>
</organism>
<evidence type="ECO:0000313" key="2">
    <source>
        <dbReference type="Proteomes" id="UP000276417"/>
    </source>
</evidence>
<accession>A0A3G8YAA4</accession>
<dbReference type="EMBL" id="CP034183">
    <property type="protein sequence ID" value="AZI42318.1"/>
    <property type="molecule type" value="Genomic_DNA"/>
</dbReference>
<reference evidence="1 2" key="1">
    <citation type="submission" date="2018-11" db="EMBL/GenBank/DDBJ databases">
        <title>Deinococcus shelandsis sp. nov., isolated from South Shetland Islands soil of Antarctica.</title>
        <authorList>
            <person name="Tian J."/>
        </authorList>
    </citation>
    <scope>NUCLEOTIDE SEQUENCE [LARGE SCALE GENOMIC DNA]</scope>
    <source>
        <strain evidence="1 2">S14-83T</strain>
    </source>
</reference>
<gene>
    <name evidence="1" type="ORF">EHF33_05765</name>
</gene>
<proteinExistence type="predicted"/>
<keyword evidence="2" id="KW-1185">Reference proteome</keyword>
<protein>
    <submittedName>
        <fullName evidence="1">Uncharacterized protein</fullName>
    </submittedName>
</protein>
<dbReference type="AlphaFoldDB" id="A0A3G8YAA4"/>
<sequence length="137" mass="15703">MLHPIVAVIWSTYSIDWTLGYKPLGDNPKSLIPLATWRFSRDETNYEEILIAVRDILSCSKALSCEWFLSQDKLNTLRYTLQPKNLYSLREFIPEIENDEASAMAIKELQVSLAELYNDAEKIASNLEIKLGIPPQI</sequence>
<dbReference type="Proteomes" id="UP000276417">
    <property type="component" value="Chromosome 1"/>
</dbReference>
<name>A0A3G8YAA4_9DEIO</name>
<dbReference type="RefSeq" id="WP_124868704.1">
    <property type="nucleotide sequence ID" value="NZ_CP034183.1"/>
</dbReference>
<evidence type="ECO:0000313" key="1">
    <source>
        <dbReference type="EMBL" id="AZI42318.1"/>
    </source>
</evidence>